<proteinExistence type="predicted"/>
<protein>
    <submittedName>
        <fullName evidence="1">Uncharacterized protein</fullName>
    </submittedName>
</protein>
<organism evidence="1 2">
    <name type="scientific">Moniliophthora roreri</name>
    <name type="common">Frosty pod rot fungus</name>
    <name type="synonym">Monilia roreri</name>
    <dbReference type="NCBI Taxonomy" id="221103"/>
    <lineage>
        <taxon>Eukaryota</taxon>
        <taxon>Fungi</taxon>
        <taxon>Dikarya</taxon>
        <taxon>Basidiomycota</taxon>
        <taxon>Agaricomycotina</taxon>
        <taxon>Agaricomycetes</taxon>
        <taxon>Agaricomycetidae</taxon>
        <taxon>Agaricales</taxon>
        <taxon>Marasmiineae</taxon>
        <taxon>Marasmiaceae</taxon>
        <taxon>Moniliophthora</taxon>
    </lineage>
</organism>
<reference evidence="1 2" key="1">
    <citation type="submission" date="2015-12" db="EMBL/GenBank/DDBJ databases">
        <title>Draft genome sequence of Moniliophthora roreri, the causal agent of frosty pod rot of cacao.</title>
        <authorList>
            <person name="Aime M.C."/>
            <person name="Diaz-Valderrama J.R."/>
            <person name="Kijpornyongpan T."/>
            <person name="Phillips-Mora W."/>
        </authorList>
    </citation>
    <scope>NUCLEOTIDE SEQUENCE [LARGE SCALE GENOMIC DNA]</scope>
    <source>
        <strain evidence="1 2">MCA 2952</strain>
    </source>
</reference>
<dbReference type="AlphaFoldDB" id="A0A0W0FI48"/>
<dbReference type="EMBL" id="LATX01001936">
    <property type="protein sequence ID" value="KTB36013.1"/>
    <property type="molecule type" value="Genomic_DNA"/>
</dbReference>
<dbReference type="Proteomes" id="UP000054988">
    <property type="component" value="Unassembled WGS sequence"/>
</dbReference>
<name>A0A0W0FI48_MONRR</name>
<gene>
    <name evidence="1" type="ORF">WG66_11412</name>
</gene>
<accession>A0A0W0FI48</accession>
<comment type="caution">
    <text evidence="1">The sequence shown here is derived from an EMBL/GenBank/DDBJ whole genome shotgun (WGS) entry which is preliminary data.</text>
</comment>
<sequence>MNKSKVLRLHVVEIPGLGMKQLLWIDHYLWEVFWEYLLNNKVVKGLNIMYKDFIHAFLKYGEGSGDAEWDRKVAFLRKNDIRWYMYIFASMEMDYRWDNKDVIEPLSNMVMLEEFDHCLTLEHIKHDFFTSDIRHGMFLIKLESMGTRKWNMVLEVQKHPEAQLKGMLSVLDMFKGLNGL</sequence>
<evidence type="ECO:0000313" key="1">
    <source>
        <dbReference type="EMBL" id="KTB36013.1"/>
    </source>
</evidence>
<evidence type="ECO:0000313" key="2">
    <source>
        <dbReference type="Proteomes" id="UP000054988"/>
    </source>
</evidence>